<dbReference type="Proteomes" id="UP000184387">
    <property type="component" value="Unassembled WGS sequence"/>
</dbReference>
<evidence type="ECO:0000313" key="3">
    <source>
        <dbReference type="Proteomes" id="UP000184387"/>
    </source>
</evidence>
<reference evidence="2 3" key="1">
    <citation type="submission" date="2016-11" db="EMBL/GenBank/DDBJ databases">
        <authorList>
            <person name="Jaros S."/>
            <person name="Januszkiewicz K."/>
            <person name="Wedrychowicz H."/>
        </authorList>
    </citation>
    <scope>NUCLEOTIDE SEQUENCE [LARGE SCALE GENOMIC DNA]</scope>
    <source>
        <strain evidence="2 3">DSM 14916</strain>
    </source>
</reference>
<protein>
    <submittedName>
        <fullName evidence="2">Uncharacterized protein</fullName>
    </submittedName>
</protein>
<sequence length="125" mass="13716">MAMSPSRFAECLETIGWTKRGLARRLNVGQGAVKSMANGRHEIRDDFGTWLEGLAAAHAPLSPELREFSDKMGCDRGEWVRYPRGIRPLSDDEAAALRRVADAHAEAPWPPGWRGGSAAEDNTEA</sequence>
<gene>
    <name evidence="2" type="ORF">SAMN02745194_04581</name>
</gene>
<dbReference type="EMBL" id="FQZF01000040">
    <property type="protein sequence ID" value="SHK26915.1"/>
    <property type="molecule type" value="Genomic_DNA"/>
</dbReference>
<evidence type="ECO:0000256" key="1">
    <source>
        <dbReference type="SAM" id="MobiDB-lite"/>
    </source>
</evidence>
<dbReference type="OrthoDB" id="7283801at2"/>
<dbReference type="RefSeq" id="WP_139281439.1">
    <property type="nucleotide sequence ID" value="NZ_FQZF01000040.1"/>
</dbReference>
<evidence type="ECO:0000313" key="2">
    <source>
        <dbReference type="EMBL" id="SHK26915.1"/>
    </source>
</evidence>
<dbReference type="AlphaFoldDB" id="A0A1M6R332"/>
<organism evidence="2 3">
    <name type="scientific">Muricoccus roseus</name>
    <dbReference type="NCBI Taxonomy" id="198092"/>
    <lineage>
        <taxon>Bacteria</taxon>
        <taxon>Pseudomonadati</taxon>
        <taxon>Pseudomonadota</taxon>
        <taxon>Alphaproteobacteria</taxon>
        <taxon>Acetobacterales</taxon>
        <taxon>Roseomonadaceae</taxon>
        <taxon>Muricoccus</taxon>
    </lineage>
</organism>
<proteinExistence type="predicted"/>
<name>A0A1M6R332_9PROT</name>
<accession>A0A1M6R332</accession>
<feature type="region of interest" description="Disordered" evidence="1">
    <location>
        <begin position="103"/>
        <end position="125"/>
    </location>
</feature>
<keyword evidence="3" id="KW-1185">Reference proteome</keyword>